<reference evidence="2 3" key="1">
    <citation type="journal article" date="2010" name="Proc. Natl. Acad. Sci. U.S.A.">
        <title>Insights into evolution of multicellular fungi from the assembled chromosomes of the mushroom Coprinopsis cinerea (Coprinus cinereus).</title>
        <authorList>
            <person name="Stajich J.E."/>
            <person name="Wilke S.K."/>
            <person name="Ahren D."/>
            <person name="Au C.H."/>
            <person name="Birren B.W."/>
            <person name="Borodovsky M."/>
            <person name="Burns C."/>
            <person name="Canback B."/>
            <person name="Casselton L.A."/>
            <person name="Cheng C.K."/>
            <person name="Deng J."/>
            <person name="Dietrich F.S."/>
            <person name="Fargo D.C."/>
            <person name="Farman M.L."/>
            <person name="Gathman A.C."/>
            <person name="Goldberg J."/>
            <person name="Guigo R."/>
            <person name="Hoegger P.J."/>
            <person name="Hooker J.B."/>
            <person name="Huggins A."/>
            <person name="James T.Y."/>
            <person name="Kamada T."/>
            <person name="Kilaru S."/>
            <person name="Kodira C."/>
            <person name="Kues U."/>
            <person name="Kupfer D."/>
            <person name="Kwan H.S."/>
            <person name="Lomsadze A."/>
            <person name="Li W."/>
            <person name="Lilly W.W."/>
            <person name="Ma L.J."/>
            <person name="Mackey A.J."/>
            <person name="Manning G."/>
            <person name="Martin F."/>
            <person name="Muraguchi H."/>
            <person name="Natvig D.O."/>
            <person name="Palmerini H."/>
            <person name="Ramesh M.A."/>
            <person name="Rehmeyer C.J."/>
            <person name="Roe B.A."/>
            <person name="Shenoy N."/>
            <person name="Stanke M."/>
            <person name="Ter-Hovhannisyan V."/>
            <person name="Tunlid A."/>
            <person name="Velagapudi R."/>
            <person name="Vision T.J."/>
            <person name="Zeng Q."/>
            <person name="Zolan M.E."/>
            <person name="Pukkila P.J."/>
        </authorList>
    </citation>
    <scope>NUCLEOTIDE SEQUENCE [LARGE SCALE GENOMIC DNA]</scope>
    <source>
        <strain evidence="3">Okayama-7 / 130 / ATCC MYA-4618 / FGSC 9003</strain>
    </source>
</reference>
<dbReference type="EMBL" id="AACS02000012">
    <property type="protein sequence ID" value="EAU86607.2"/>
    <property type="molecule type" value="Genomic_DNA"/>
</dbReference>
<dbReference type="InterPro" id="IPR053710">
    <property type="entry name" value="Arylamine_NAT_domain_sf"/>
</dbReference>
<evidence type="ECO:0000313" key="3">
    <source>
        <dbReference type="Proteomes" id="UP000001861"/>
    </source>
</evidence>
<dbReference type="InterPro" id="IPR038765">
    <property type="entry name" value="Papain-like_cys_pep_sf"/>
</dbReference>
<dbReference type="PANTHER" id="PTHR11786:SF0">
    <property type="entry name" value="ARYLAMINE N-ACETYLTRANSFERASE 4-RELATED"/>
    <property type="match status" value="1"/>
</dbReference>
<dbReference type="eggNOG" id="ENOG502S76B">
    <property type="taxonomic scope" value="Eukaryota"/>
</dbReference>
<comment type="caution">
    <text evidence="2">The sequence shown here is derived from an EMBL/GenBank/DDBJ whole genome shotgun (WGS) entry which is preliminary data.</text>
</comment>
<dbReference type="OMA" id="AYCFYEI"/>
<dbReference type="HOGENOM" id="CLU_049918_2_1_1"/>
<comment type="similarity">
    <text evidence="1">Belongs to the arylamine N-acetyltransferase family.</text>
</comment>
<dbReference type="OrthoDB" id="10260017at2759"/>
<protein>
    <submittedName>
        <fullName evidence="2">Uncharacterized protein</fullName>
    </submittedName>
</protein>
<dbReference type="Proteomes" id="UP000001861">
    <property type="component" value="Unassembled WGS sequence"/>
</dbReference>
<evidence type="ECO:0000256" key="1">
    <source>
        <dbReference type="ARBA" id="ARBA00006547"/>
    </source>
</evidence>
<dbReference type="RefSeq" id="XP_001835260.2">
    <property type="nucleotide sequence ID" value="XM_001835208.2"/>
</dbReference>
<dbReference type="PANTHER" id="PTHR11786">
    <property type="entry name" value="N-HYDROXYARYLAMINE O-ACETYLTRANSFERASE"/>
    <property type="match status" value="1"/>
</dbReference>
<gene>
    <name evidence="2" type="ORF">CC1G_07803</name>
</gene>
<dbReference type="Pfam" id="PF00797">
    <property type="entry name" value="Acetyltransf_2"/>
    <property type="match status" value="1"/>
</dbReference>
<proteinExistence type="inferred from homology"/>
<dbReference type="GO" id="GO:0016407">
    <property type="term" value="F:acetyltransferase activity"/>
    <property type="evidence" value="ECO:0007669"/>
    <property type="project" value="InterPro"/>
</dbReference>
<dbReference type="VEuPathDB" id="FungiDB:CC1G_07803"/>
<dbReference type="InterPro" id="IPR001447">
    <property type="entry name" value="Arylamine_N-AcTrfase"/>
</dbReference>
<dbReference type="AlphaFoldDB" id="A8NP41"/>
<dbReference type="KEGG" id="cci:CC1G_07803"/>
<evidence type="ECO:0000313" key="2">
    <source>
        <dbReference type="EMBL" id="EAU86607.2"/>
    </source>
</evidence>
<organism evidence="2 3">
    <name type="scientific">Coprinopsis cinerea (strain Okayama-7 / 130 / ATCC MYA-4618 / FGSC 9003)</name>
    <name type="common">Inky cap fungus</name>
    <name type="synonym">Hormographiella aspergillata</name>
    <dbReference type="NCBI Taxonomy" id="240176"/>
    <lineage>
        <taxon>Eukaryota</taxon>
        <taxon>Fungi</taxon>
        <taxon>Dikarya</taxon>
        <taxon>Basidiomycota</taxon>
        <taxon>Agaricomycotina</taxon>
        <taxon>Agaricomycetes</taxon>
        <taxon>Agaricomycetidae</taxon>
        <taxon>Agaricales</taxon>
        <taxon>Agaricineae</taxon>
        <taxon>Psathyrellaceae</taxon>
        <taxon>Coprinopsis</taxon>
    </lineage>
</organism>
<dbReference type="InParanoid" id="A8NP41"/>
<dbReference type="Gene3D" id="3.30.2140.20">
    <property type="match status" value="1"/>
</dbReference>
<name>A8NP41_COPC7</name>
<keyword evidence="3" id="KW-1185">Reference proteome</keyword>
<dbReference type="GeneID" id="6011789"/>
<accession>A8NP41</accession>
<dbReference type="SUPFAM" id="SSF54001">
    <property type="entry name" value="Cysteine proteinases"/>
    <property type="match status" value="1"/>
</dbReference>
<sequence>MTQATTTGGYLSNGLWIKTQPSFYTPAQIARYLDYVKFSSPVSPSDIGRFQPSLEALEEIMRCHLLTFPWENTAMHYTEDHSMDVSPEGLYCRFVEEGKGSYCFGHTTILLGILRGLGFRVYAGAAKVNHHHQTADKPPVYGFLTHAILFVQPIPNSNETFIADVGFGSLNFARPVPLREGAVVRGAFDGEWQRLVRGVNHDSAVENANDSPHRRWHLEVIRYPRGAVVDETKKWKRFYSFTEEEFSVGDYEDASFLVSQRPGKGIFWNMLLCGKAFVDDDDDDDDGEEGDSNSTPSANSTNYYRLFLVNDEVKRYDKKGVRVVRVVRGESERLDVLREVFGVTIAREAVRYMEGRVPYLAE</sequence>